<feature type="compositionally biased region" description="Polar residues" evidence="12">
    <location>
        <begin position="796"/>
        <end position="808"/>
    </location>
</feature>
<evidence type="ECO:0000256" key="7">
    <source>
        <dbReference type="ARBA" id="ARBA00022771"/>
    </source>
</evidence>
<feature type="region of interest" description="Disordered" evidence="12">
    <location>
        <begin position="1218"/>
        <end position="1238"/>
    </location>
</feature>
<feature type="region of interest" description="Disordered" evidence="12">
    <location>
        <begin position="1558"/>
        <end position="1650"/>
    </location>
</feature>
<comment type="PTM">
    <text evidence="11">Ubiquitinated; autoubiquitinated.</text>
</comment>
<feature type="compositionally biased region" description="Basic and acidic residues" evidence="12">
    <location>
        <begin position="1007"/>
        <end position="1016"/>
    </location>
</feature>
<dbReference type="UniPathway" id="UPA00143"/>
<dbReference type="InterPro" id="IPR037197">
    <property type="entry name" value="WWE_dom_sf"/>
</dbReference>
<keyword evidence="7 10" id="KW-0863">Zinc-finger</keyword>
<feature type="region of interest" description="Disordered" evidence="12">
    <location>
        <begin position="782"/>
        <end position="817"/>
    </location>
</feature>
<reference evidence="15" key="1">
    <citation type="submission" date="2021-05" db="EMBL/GenBank/DDBJ databases">
        <authorList>
            <person name="Alioto T."/>
            <person name="Alioto T."/>
            <person name="Gomez Garrido J."/>
        </authorList>
    </citation>
    <scope>NUCLEOTIDE SEQUENCE</scope>
</reference>
<feature type="region of interest" description="Disordered" evidence="12">
    <location>
        <begin position="235"/>
        <end position="277"/>
    </location>
</feature>
<dbReference type="GO" id="GO:0051865">
    <property type="term" value="P:protein autoubiquitination"/>
    <property type="evidence" value="ECO:0007669"/>
    <property type="project" value="UniProtKB-UniRule"/>
</dbReference>
<evidence type="ECO:0000313" key="15">
    <source>
        <dbReference type="EMBL" id="CAG6624252.1"/>
    </source>
</evidence>
<dbReference type="InterPro" id="IPR044110">
    <property type="entry name" value="RING-HC_RNF146"/>
</dbReference>
<dbReference type="PANTHER" id="PTHR13417:SF2">
    <property type="entry name" value="E3 UBIQUITIN-PROTEIN LIGASE RNF146"/>
    <property type="match status" value="1"/>
</dbReference>
<dbReference type="Pfam" id="PF02825">
    <property type="entry name" value="WWE"/>
    <property type="match status" value="1"/>
</dbReference>
<feature type="region of interest" description="Disordered" evidence="12">
    <location>
        <begin position="980"/>
        <end position="1027"/>
    </location>
</feature>
<dbReference type="InterPro" id="IPR033509">
    <property type="entry name" value="RNF146"/>
</dbReference>
<feature type="compositionally biased region" description="Polar residues" evidence="12">
    <location>
        <begin position="528"/>
        <end position="538"/>
    </location>
</feature>
<dbReference type="PROSITE" id="PS50918">
    <property type="entry name" value="WWE"/>
    <property type="match status" value="1"/>
</dbReference>
<protein>
    <recommendedName>
        <fullName evidence="11">E3 ubiquitin-protein ligase</fullName>
        <ecNumber evidence="11">2.3.2.27</ecNumber>
    </recommendedName>
</protein>
<feature type="domain" description="RING-type" evidence="13">
    <location>
        <begin position="92"/>
        <end position="130"/>
    </location>
</feature>
<comment type="subcellular location">
    <subcellularLocation>
        <location evidence="2 11">Cytoplasm</location>
        <location evidence="2 11">Cytosol</location>
    </subcellularLocation>
</comment>
<feature type="compositionally biased region" description="Basic and acidic residues" evidence="12">
    <location>
        <begin position="1620"/>
        <end position="1641"/>
    </location>
</feature>
<dbReference type="SUPFAM" id="SSF57850">
    <property type="entry name" value="RING/U-box"/>
    <property type="match status" value="1"/>
</dbReference>
<feature type="region of interest" description="Disordered" evidence="12">
    <location>
        <begin position="723"/>
        <end position="753"/>
    </location>
</feature>
<feature type="compositionally biased region" description="Low complexity" evidence="12">
    <location>
        <begin position="25"/>
        <end position="54"/>
    </location>
</feature>
<dbReference type="InterPro" id="IPR001841">
    <property type="entry name" value="Znf_RING"/>
</dbReference>
<accession>A0A8D8MGK1</accession>
<organism evidence="15">
    <name type="scientific">Cacopsylla melanoneura</name>
    <dbReference type="NCBI Taxonomy" id="428564"/>
    <lineage>
        <taxon>Eukaryota</taxon>
        <taxon>Metazoa</taxon>
        <taxon>Ecdysozoa</taxon>
        <taxon>Arthropoda</taxon>
        <taxon>Hexapoda</taxon>
        <taxon>Insecta</taxon>
        <taxon>Pterygota</taxon>
        <taxon>Neoptera</taxon>
        <taxon>Paraneoptera</taxon>
        <taxon>Hemiptera</taxon>
        <taxon>Sternorrhyncha</taxon>
        <taxon>Psylloidea</taxon>
        <taxon>Psyllidae</taxon>
        <taxon>Psyllinae</taxon>
        <taxon>Cacopsylla</taxon>
    </lineage>
</organism>
<dbReference type="GO" id="GO:0072572">
    <property type="term" value="F:poly-ADP-D-ribose binding"/>
    <property type="evidence" value="ECO:0007669"/>
    <property type="project" value="UniProtKB-UniRule"/>
</dbReference>
<feature type="region of interest" description="Disordered" evidence="12">
    <location>
        <begin position="1745"/>
        <end position="1774"/>
    </location>
</feature>
<dbReference type="GO" id="GO:0008270">
    <property type="term" value="F:zinc ion binding"/>
    <property type="evidence" value="ECO:0007669"/>
    <property type="project" value="UniProtKB-UniRule"/>
</dbReference>
<dbReference type="Gene3D" id="3.30.720.50">
    <property type="match status" value="1"/>
</dbReference>
<dbReference type="GO" id="GO:0006511">
    <property type="term" value="P:ubiquitin-dependent protein catabolic process"/>
    <property type="evidence" value="ECO:0007669"/>
    <property type="project" value="UniProtKB-UniRule"/>
</dbReference>
<comment type="function">
    <text evidence="11">E3 ubiquitin-protein ligase that specifically binds poly-ADP-ribosylated proteins and mediates their ubiquitination and subsequent degradation.</text>
</comment>
<evidence type="ECO:0000256" key="3">
    <source>
        <dbReference type="ARBA" id="ARBA00022490"/>
    </source>
</evidence>
<evidence type="ECO:0000256" key="9">
    <source>
        <dbReference type="ARBA" id="ARBA00022833"/>
    </source>
</evidence>
<dbReference type="SMART" id="SM00184">
    <property type="entry name" value="RING"/>
    <property type="match status" value="1"/>
</dbReference>
<feature type="compositionally biased region" description="Low complexity" evidence="12">
    <location>
        <begin position="728"/>
        <end position="745"/>
    </location>
</feature>
<dbReference type="PROSITE" id="PS00518">
    <property type="entry name" value="ZF_RING_1"/>
    <property type="match status" value="1"/>
</dbReference>
<feature type="compositionally biased region" description="Low complexity" evidence="12">
    <location>
        <begin position="783"/>
        <end position="795"/>
    </location>
</feature>
<evidence type="ECO:0000256" key="1">
    <source>
        <dbReference type="ARBA" id="ARBA00000900"/>
    </source>
</evidence>
<dbReference type="EMBL" id="HBUF01056737">
    <property type="protein sequence ID" value="CAG6624252.1"/>
    <property type="molecule type" value="Transcribed_RNA"/>
</dbReference>
<dbReference type="SUPFAM" id="SSF117839">
    <property type="entry name" value="WWE domain"/>
    <property type="match status" value="1"/>
</dbReference>
<dbReference type="CDD" id="cd16546">
    <property type="entry name" value="RING-HC_RNF146"/>
    <property type="match status" value="1"/>
</dbReference>
<proteinExistence type="predicted"/>
<feature type="compositionally biased region" description="Basic residues" evidence="12">
    <location>
        <begin position="1745"/>
        <end position="1757"/>
    </location>
</feature>
<evidence type="ECO:0000259" key="14">
    <source>
        <dbReference type="PROSITE" id="PS50918"/>
    </source>
</evidence>
<feature type="region of interest" description="Disordered" evidence="12">
    <location>
        <begin position="1454"/>
        <end position="1490"/>
    </location>
</feature>
<dbReference type="EC" id="2.3.2.27" evidence="11"/>
<feature type="domain" description="WWE" evidence="14">
    <location>
        <begin position="144"/>
        <end position="220"/>
    </location>
</feature>
<evidence type="ECO:0000256" key="11">
    <source>
        <dbReference type="RuleBase" id="RU367115"/>
    </source>
</evidence>
<feature type="region of interest" description="Disordered" evidence="12">
    <location>
        <begin position="940"/>
        <end position="964"/>
    </location>
</feature>
<keyword evidence="4 11" id="KW-0808">Transferase</keyword>
<feature type="region of interest" description="Disordered" evidence="12">
    <location>
        <begin position="335"/>
        <end position="354"/>
    </location>
</feature>
<keyword evidence="3 11" id="KW-0963">Cytoplasm</keyword>
<dbReference type="Gene3D" id="3.30.40.10">
    <property type="entry name" value="Zinc/RING finger domain, C3HC4 (zinc finger)"/>
    <property type="match status" value="1"/>
</dbReference>
<dbReference type="PROSITE" id="PS50089">
    <property type="entry name" value="ZF_RING_2"/>
    <property type="match status" value="1"/>
</dbReference>
<dbReference type="GO" id="GO:0016055">
    <property type="term" value="P:Wnt signaling pathway"/>
    <property type="evidence" value="ECO:0007669"/>
    <property type="project" value="UniProtKB-KW"/>
</dbReference>
<evidence type="ECO:0000256" key="6">
    <source>
        <dbReference type="ARBA" id="ARBA00022723"/>
    </source>
</evidence>
<dbReference type="GO" id="GO:0005829">
    <property type="term" value="C:cytosol"/>
    <property type="evidence" value="ECO:0007669"/>
    <property type="project" value="UniProtKB-SubCell"/>
</dbReference>
<sequence length="1829" mass="203892">MPLPPNVPTPSRRSSRIAYQRDQRSISSSDTQPQDSTDSQSTQSSSVVTADTSSNDNGPVDSSTLADDLRESRITEEGAVGGTEEPRGPLDCAICLQPCVHPAKLPCSHIFCFLCLKGFAQQSRRCAMCRTPIPHNYLERPELVQVPEPTSLENGYQWFYEGRNGWWQYDDRTSQDLELNYQSGERLFELLIAGNIYLIDFNDMVQYRKVDPVKKRRIKRDMSLNSSRIKGIAGLRLGQPVDTPSTADPPQLAPDPEDHTSNDHNYSMIPAVSSGPSRRARIQSSILNEGGNNTVWYTDDPAVSNIDDSSRHDHLYTRREAIEQVRHPRAALDQVRNPHNSGRATYDGSAAHREMQRSRSASLEQRMVRRSAFERAADLHLGHFLGRVEDPFSYHSLVENGSGLSEIFHMLRFAMRDVRHILTDLRDQFLLWPLSVQIARCLELASLVRRLLVATDMQVLYPLFLEFSRIVQGRLQSRQHGARQDDFLLQLNNEALDKARMCMFHTARLTPDYVSRARTILQQHVPPASQTNPLPNTHQASNTLSSSQQTSSSTTSSASGNQEASARPRRQLHTSLNRVVGMVEDQTIKYALFRDMLNIRQLLNLTLIRISEEPAYETRQEGSSLLSRDTWRGLQRVVLSVLELYCGPVSSTTPRPSVQTEDPSRNRVVFVPEATLPRVPHARASSTASRTSFFNSGVDNAATSSNRIVPIVYGENSTSSACANQNTSFPSEVNSSSSGSSAPSSRGLPEMRPYGGGGGYENCSNNCACPYCVFGENSASNTSYQQSSGGDSSQGNVNAASHQNTSEYSNNSGSSGNVASFSGSNASEYSNNSSYPFASSWSPSVSANSTNSAGYPGTNWSYELSNAVGQWTSTDLPPNSAMPASGNAREGAYLRTGNTGPIAHPYSRNVHSESGNTAETDSIPYGLHSYDVSSGQVNRQVGENETRVGEESTETSSTVTGHDYSTMVNPEFREAVDDYTTHHGDRNSDSSCQRTQDRQAHPMISNVDHRATDHRQTSARNQRRASVTRRVTEYLQCLVPAERNLANPLFSPNNHEAFYRNFETPHNTDESDVSAQNENEINEYIDGERDNTLEHNFETVHIGSERENERADNRGTYQTVSQSDEFVTRNEGTRMMTVNDENGAPYDDENVEYHLVSSTNDQIRNVRADNSDIFETNNVILEANNVILDANNDMGNSRIPRDHQYTTEAASHHTIEAAHNNSARENESTSDTNSRDSVAESGHHYYVNEDDNQVLLTNESCDNVQPCDNECNRRRRKSCSRPNRNDSHRIDDINNISRWGLQASRQSNHCSYNTCDSGQCLCNTGTPSQSGNIEEVFHSIQVNQGPSNTQTQSQHPIPHCVFHETHSSYTHACPISDVNHTECQQRHDRGTYPYRGNSIDSNTVSSRYYASANRHEGGDGRNTRNSSLSERYETGYQLPEYYFSSNAGNANNTPCENGVSSSQHCPESASSLQTQRQHFSNAQSRSGNSGSYDNFGFEDILSQTNLSFNAKVFVPKSVSNGANEVFVNQTEDNETANAGSHYANSNDETFDALEDIPELPDTTYPYESDTFDSTNTYQLDDRDPLDDVENHCDSRESVESDTRLGKNNKNKHVKEEEDLNEHNYTKDKSKEHSQDEAKGGYDETDCEEDNFDLEDYDLKQDSSMDETLVNDETVIVESPVVHRNIAIRSPVTNGNVEMNGIESSTGNTSVPMNDSLTVTDHNYAATTKHTQLTRQDSEHSYACKKLKSSRKNSKTKSKQCAMPSSDAKESQMKTDNTMVNTEHAYSKHSVTVAAFDHEYAKACWSETGLVDRMNYLTLQESEDEDDEDL</sequence>
<feature type="compositionally biased region" description="Low complexity" evidence="12">
    <location>
        <begin position="539"/>
        <end position="562"/>
    </location>
</feature>
<evidence type="ECO:0000259" key="13">
    <source>
        <dbReference type="PROSITE" id="PS50089"/>
    </source>
</evidence>
<feature type="region of interest" description="Disordered" evidence="12">
    <location>
        <begin position="526"/>
        <end position="573"/>
    </location>
</feature>
<feature type="compositionally biased region" description="Polar residues" evidence="12">
    <location>
        <begin position="55"/>
        <end position="65"/>
    </location>
</feature>
<dbReference type="SMART" id="SM00678">
    <property type="entry name" value="WWE"/>
    <property type="match status" value="1"/>
</dbReference>
<keyword evidence="6 11" id="KW-0479">Metal-binding</keyword>
<dbReference type="InterPro" id="IPR017907">
    <property type="entry name" value="Znf_RING_CS"/>
</dbReference>
<keyword evidence="5" id="KW-0879">Wnt signaling pathway</keyword>
<comment type="domain">
    <text evidence="11">The WWE domain mediates non-covalent poly(ADP-ribose)-binding.</text>
</comment>
<feature type="region of interest" description="Disordered" evidence="12">
    <location>
        <begin position="1"/>
        <end position="73"/>
    </location>
</feature>
<comment type="pathway">
    <text evidence="11">Protein modification; protein ubiquitination.</text>
</comment>
<dbReference type="GO" id="GO:0061630">
    <property type="term" value="F:ubiquitin protein ligase activity"/>
    <property type="evidence" value="ECO:0007669"/>
    <property type="project" value="UniProtKB-UniRule"/>
</dbReference>
<feature type="compositionally biased region" description="Basic and acidic residues" evidence="12">
    <location>
        <begin position="1588"/>
        <end position="1604"/>
    </location>
</feature>
<dbReference type="PANTHER" id="PTHR13417">
    <property type="entry name" value="E3 UBIQUITIN-PROTEIN LIGASE RNF146"/>
    <property type="match status" value="1"/>
</dbReference>
<evidence type="ECO:0000256" key="4">
    <source>
        <dbReference type="ARBA" id="ARBA00022679"/>
    </source>
</evidence>
<evidence type="ECO:0000256" key="12">
    <source>
        <dbReference type="SAM" id="MobiDB-lite"/>
    </source>
</evidence>
<evidence type="ECO:0000256" key="5">
    <source>
        <dbReference type="ARBA" id="ARBA00022687"/>
    </source>
</evidence>
<dbReference type="InterPro" id="IPR004170">
    <property type="entry name" value="WWE_dom"/>
</dbReference>
<dbReference type="InterPro" id="IPR013083">
    <property type="entry name" value="Znf_RING/FYVE/PHD"/>
</dbReference>
<dbReference type="GO" id="GO:0005634">
    <property type="term" value="C:nucleus"/>
    <property type="evidence" value="ECO:0007669"/>
    <property type="project" value="TreeGrafter"/>
</dbReference>
<name>A0A8D8MGK1_9HEMI</name>
<evidence type="ECO:0000256" key="2">
    <source>
        <dbReference type="ARBA" id="ARBA00004514"/>
    </source>
</evidence>
<evidence type="ECO:0000256" key="10">
    <source>
        <dbReference type="PROSITE-ProRule" id="PRU00175"/>
    </source>
</evidence>
<keyword evidence="8 11" id="KW-0833">Ubl conjugation pathway</keyword>
<evidence type="ECO:0000256" key="8">
    <source>
        <dbReference type="ARBA" id="ARBA00022786"/>
    </source>
</evidence>
<comment type="catalytic activity">
    <reaction evidence="1 11">
        <text>S-ubiquitinyl-[E2 ubiquitin-conjugating enzyme]-L-cysteine + [acceptor protein]-L-lysine = [E2 ubiquitin-conjugating enzyme]-L-cysteine + N(6)-ubiquitinyl-[acceptor protein]-L-lysine.</text>
        <dbReference type="EC" id="2.3.2.27"/>
    </reaction>
</comment>
<dbReference type="InterPro" id="IPR018123">
    <property type="entry name" value="WWE-dom_subgr"/>
</dbReference>
<keyword evidence="9 11" id="KW-0862">Zinc</keyword>